<dbReference type="PANTHER" id="PTHR34183:SF1">
    <property type="entry name" value="ENDOLYTIC PEPTIDOGLYCAN TRANSGLYCOSYLASE RLPA"/>
    <property type="match status" value="1"/>
</dbReference>
<keyword evidence="3" id="KW-0732">Signal</keyword>
<dbReference type="InterPro" id="IPR036908">
    <property type="entry name" value="RlpA-like_sf"/>
</dbReference>
<evidence type="ECO:0000313" key="6">
    <source>
        <dbReference type="EMBL" id="ROZ85367.1"/>
    </source>
</evidence>
<dbReference type="Proteomes" id="UP000275199">
    <property type="component" value="Unassembled WGS sequence"/>
</dbReference>
<dbReference type="PANTHER" id="PTHR34183">
    <property type="entry name" value="ENDOLYTIC PEPTIDOGLYCAN TRANSGLYCOSYLASE RLPA"/>
    <property type="match status" value="1"/>
</dbReference>
<evidence type="ECO:0000256" key="1">
    <source>
        <dbReference type="ARBA" id="ARBA00023239"/>
    </source>
</evidence>
<proteinExistence type="inferred from homology"/>
<comment type="caution">
    <text evidence="6">The sequence shown here is derived from an EMBL/GenBank/DDBJ whole genome shotgun (WGS) entry which is preliminary data.</text>
</comment>
<dbReference type="InterPro" id="IPR009009">
    <property type="entry name" value="RlpA-like_DPBB"/>
</dbReference>
<dbReference type="Gene3D" id="2.40.40.10">
    <property type="entry name" value="RlpA-like domain"/>
    <property type="match status" value="1"/>
</dbReference>
<feature type="domain" description="RlpA-like protein double-psi beta-barrel" evidence="5">
    <location>
        <begin position="38"/>
        <end position="127"/>
    </location>
</feature>
<feature type="signal peptide" evidence="3">
    <location>
        <begin position="1"/>
        <end position="23"/>
    </location>
</feature>
<evidence type="ECO:0000256" key="2">
    <source>
        <dbReference type="ARBA" id="ARBA00023316"/>
    </source>
</evidence>
<accession>A0ABX9XIU3</accession>
<dbReference type="EMBL" id="RKKU01000007">
    <property type="protein sequence ID" value="ROZ85367.1"/>
    <property type="molecule type" value="Genomic_DNA"/>
</dbReference>
<evidence type="ECO:0000256" key="4">
    <source>
        <dbReference type="RuleBase" id="RU003495"/>
    </source>
</evidence>
<evidence type="ECO:0000259" key="5">
    <source>
        <dbReference type="Pfam" id="PF03330"/>
    </source>
</evidence>
<name>A0ABX9XIU3_9PSED</name>
<dbReference type="CDD" id="cd22268">
    <property type="entry name" value="DPBB_RlpA-like"/>
    <property type="match status" value="1"/>
</dbReference>
<feature type="chain" id="PRO_5044941333" description="Endolytic peptidoglycan transglycosylase RlpA" evidence="3">
    <location>
        <begin position="24"/>
        <end position="142"/>
    </location>
</feature>
<dbReference type="SUPFAM" id="SSF50685">
    <property type="entry name" value="Barwin-like endoglucanases"/>
    <property type="match status" value="1"/>
</dbReference>
<organism evidence="6 7">
    <name type="scientific">Pseudomonas neustonica</name>
    <dbReference type="NCBI Taxonomy" id="2487346"/>
    <lineage>
        <taxon>Bacteria</taxon>
        <taxon>Pseudomonadati</taxon>
        <taxon>Pseudomonadota</taxon>
        <taxon>Gammaproteobacteria</taxon>
        <taxon>Pseudomonadales</taxon>
        <taxon>Pseudomonadaceae</taxon>
        <taxon>Pseudomonas</taxon>
    </lineage>
</organism>
<protein>
    <recommendedName>
        <fullName evidence="3">Endolytic peptidoglycan transglycosylase RlpA</fullName>
        <ecNumber evidence="3">4.2.2.-</ecNumber>
    </recommendedName>
</protein>
<dbReference type="InterPro" id="IPR012997">
    <property type="entry name" value="RplA"/>
</dbReference>
<dbReference type="NCBIfam" id="TIGR00413">
    <property type="entry name" value="rlpA"/>
    <property type="match status" value="1"/>
</dbReference>
<comment type="similarity">
    <text evidence="3 4">Belongs to the RlpA family.</text>
</comment>
<comment type="function">
    <text evidence="3">Lytic transglycosylase with a strong preference for naked glycan strands that lack stem peptides.</text>
</comment>
<evidence type="ECO:0000256" key="3">
    <source>
        <dbReference type="HAMAP-Rule" id="MF_02071"/>
    </source>
</evidence>
<reference evidence="6 7" key="1">
    <citation type="submission" date="2018-11" db="EMBL/GenBank/DDBJ databases">
        <authorList>
            <person name="Jang G.I."/>
            <person name="Hwang C.Y."/>
        </authorList>
    </citation>
    <scope>NUCLEOTIDE SEQUENCE [LARGE SCALE GENOMIC DNA]</scope>
    <source>
        <strain evidence="6 7">SSM26</strain>
    </source>
</reference>
<dbReference type="InterPro" id="IPR034718">
    <property type="entry name" value="RlpA"/>
</dbReference>
<evidence type="ECO:0000313" key="7">
    <source>
        <dbReference type="Proteomes" id="UP000275199"/>
    </source>
</evidence>
<dbReference type="Pfam" id="PF03330">
    <property type="entry name" value="DPBB_1"/>
    <property type="match status" value="1"/>
</dbReference>
<keyword evidence="2 3" id="KW-0961">Cell wall biogenesis/degradation</keyword>
<keyword evidence="1 3" id="KW-0456">Lyase</keyword>
<sequence length="142" mass="15851" precursor="true">MRQAALWIAILLLLSLRGGPAFAYADHLESQEGEQWTQVGKASYYSSRLHGRRTASGEPYDETALTAAHPTLPFGTLIKVTNLYNDRSVVLRVNDRGPFVGHRVIDVSQIAAEQLGMIRTGSVRVRVEYYNDEDEAEEQSVD</sequence>
<gene>
    <name evidence="3" type="primary">rlpA</name>
    <name evidence="6" type="ORF">EF096_07990</name>
</gene>
<dbReference type="HAMAP" id="MF_02071">
    <property type="entry name" value="RlpA"/>
    <property type="match status" value="1"/>
</dbReference>
<dbReference type="EC" id="4.2.2.-" evidence="3"/>
<keyword evidence="7" id="KW-1185">Reference proteome</keyword>
<dbReference type="RefSeq" id="WP_123889099.1">
    <property type="nucleotide sequence ID" value="NZ_RKKU01000007.1"/>
</dbReference>